<keyword evidence="1" id="KW-0680">Restriction system</keyword>
<sequence>MASITIVPVKNLARGKILSPERYDPRRTLTNDGSDKASITIGEIAQVVKKTINPASRSSEGREFVVLDTSDVREGFVIGKKQPSAAKDIGSTKKIFQQNDVLISRLRPYLRQVAIVDEGFAKRFNNYELACSTEFFVLRSLTDEPLDFLVPYLLSDKVQNALCAAQEGGHHPRFDASVLLSMPIPESLIQQRTVISESVRLAAQAYRHSEELMQRWVCTANSY</sequence>
<evidence type="ECO:0008006" key="5">
    <source>
        <dbReference type="Google" id="ProtNLM"/>
    </source>
</evidence>
<reference evidence="3 4" key="1">
    <citation type="submission" date="2018-12" db="EMBL/GenBank/DDBJ databases">
        <title>The Batch Genome Submission of Enterobacter spp. strains.</title>
        <authorList>
            <person name="Wei L."/>
            <person name="Wu W."/>
            <person name="Lin J."/>
            <person name="Zhang X."/>
            <person name="Feng Y."/>
            <person name="Zong Z."/>
        </authorList>
    </citation>
    <scope>NUCLEOTIDE SEQUENCE [LARGE SCALE GENOMIC DNA]</scope>
    <source>
        <strain evidence="3 4">WCHEM090044</strain>
    </source>
</reference>
<name>A0ABY0AVI4_9ENTR</name>
<dbReference type="InterPro" id="IPR044946">
    <property type="entry name" value="Restrct_endonuc_typeI_TRD_sf"/>
</dbReference>
<dbReference type="Proteomes" id="UP000278241">
    <property type="component" value="Unassembled WGS sequence"/>
</dbReference>
<evidence type="ECO:0000313" key="4">
    <source>
        <dbReference type="Proteomes" id="UP000278241"/>
    </source>
</evidence>
<dbReference type="SUPFAM" id="SSF116734">
    <property type="entry name" value="DNA methylase specificity domain"/>
    <property type="match status" value="1"/>
</dbReference>
<proteinExistence type="predicted"/>
<dbReference type="EMBL" id="RXRX01000003">
    <property type="protein sequence ID" value="RTN25431.1"/>
    <property type="molecule type" value="Genomic_DNA"/>
</dbReference>
<dbReference type="Gene3D" id="3.90.220.20">
    <property type="entry name" value="DNA methylase specificity domains"/>
    <property type="match status" value="2"/>
</dbReference>
<protein>
    <recommendedName>
        <fullName evidence="5">Restriction endonuclease subunit S</fullName>
    </recommendedName>
</protein>
<comment type="caution">
    <text evidence="3">The sequence shown here is derived from an EMBL/GenBank/DDBJ whole genome shotgun (WGS) entry which is preliminary data.</text>
</comment>
<organism evidence="3 4">
    <name type="scientific">Enterobacter quasimori</name>
    <dbReference type="NCBI Taxonomy" id="2838947"/>
    <lineage>
        <taxon>Bacteria</taxon>
        <taxon>Pseudomonadati</taxon>
        <taxon>Pseudomonadota</taxon>
        <taxon>Gammaproteobacteria</taxon>
        <taxon>Enterobacterales</taxon>
        <taxon>Enterobacteriaceae</taxon>
        <taxon>Enterobacter</taxon>
    </lineage>
</organism>
<evidence type="ECO:0000256" key="2">
    <source>
        <dbReference type="ARBA" id="ARBA00023125"/>
    </source>
</evidence>
<gene>
    <name evidence="3" type="ORF">EKN94_05790</name>
</gene>
<evidence type="ECO:0000256" key="1">
    <source>
        <dbReference type="ARBA" id="ARBA00022747"/>
    </source>
</evidence>
<keyword evidence="2" id="KW-0238">DNA-binding</keyword>
<dbReference type="RefSeq" id="WP_126544264.1">
    <property type="nucleotide sequence ID" value="NZ_JAHEVU010000002.1"/>
</dbReference>
<accession>A0ABY0AVI4</accession>
<keyword evidence="4" id="KW-1185">Reference proteome</keyword>
<evidence type="ECO:0000313" key="3">
    <source>
        <dbReference type="EMBL" id="RTN25431.1"/>
    </source>
</evidence>